<reference evidence="2" key="2">
    <citation type="submission" date="2020-09" db="EMBL/GenBank/DDBJ databases">
        <authorList>
            <person name="Sun Q."/>
            <person name="Kim S."/>
        </authorList>
    </citation>
    <scope>NUCLEOTIDE SEQUENCE</scope>
    <source>
        <strain evidence="2">KCTC 32513</strain>
    </source>
</reference>
<dbReference type="PANTHER" id="PTHR41521:SF4">
    <property type="entry name" value="BLR0684 PROTEIN"/>
    <property type="match status" value="1"/>
</dbReference>
<dbReference type="SUPFAM" id="SSF54909">
    <property type="entry name" value="Dimeric alpha+beta barrel"/>
    <property type="match status" value="1"/>
</dbReference>
<proteinExistence type="predicted"/>
<keyword evidence="3" id="KW-1185">Reference proteome</keyword>
<dbReference type="PANTHER" id="PTHR41521">
    <property type="match status" value="1"/>
</dbReference>
<evidence type="ECO:0000313" key="3">
    <source>
        <dbReference type="Proteomes" id="UP000634004"/>
    </source>
</evidence>
<dbReference type="InterPro" id="IPR011008">
    <property type="entry name" value="Dimeric_a/b-barrel"/>
</dbReference>
<name>A0A8J3CT62_9PROT</name>
<dbReference type="RefSeq" id="WP_189499226.1">
    <property type="nucleotide sequence ID" value="NZ_BMZH01000014.1"/>
</dbReference>
<gene>
    <name evidence="2" type="ORF">GCM10009069_26410</name>
</gene>
<comment type="caution">
    <text evidence="2">The sequence shown here is derived from an EMBL/GenBank/DDBJ whole genome shotgun (WGS) entry which is preliminary data.</text>
</comment>
<dbReference type="Proteomes" id="UP000634004">
    <property type="component" value="Unassembled WGS sequence"/>
</dbReference>
<evidence type="ECO:0000259" key="1">
    <source>
        <dbReference type="Pfam" id="PF07045"/>
    </source>
</evidence>
<dbReference type="InterPro" id="IPR010753">
    <property type="entry name" value="DUF1330"/>
</dbReference>
<dbReference type="Pfam" id="PF07045">
    <property type="entry name" value="DUF1330"/>
    <property type="match status" value="1"/>
</dbReference>
<accession>A0A8J3CT62</accession>
<dbReference type="AlphaFoldDB" id="A0A8J3CT62"/>
<reference evidence="2" key="1">
    <citation type="journal article" date="2014" name="Int. J. Syst. Evol. Microbiol.">
        <title>Complete genome sequence of Corynebacterium casei LMG S-19264T (=DSM 44701T), isolated from a smear-ripened cheese.</title>
        <authorList>
            <consortium name="US DOE Joint Genome Institute (JGI-PGF)"/>
            <person name="Walter F."/>
            <person name="Albersmeier A."/>
            <person name="Kalinowski J."/>
            <person name="Ruckert C."/>
        </authorList>
    </citation>
    <scope>NUCLEOTIDE SEQUENCE</scope>
    <source>
        <strain evidence="2">KCTC 32513</strain>
    </source>
</reference>
<dbReference type="Gene3D" id="3.30.70.100">
    <property type="match status" value="1"/>
</dbReference>
<organism evidence="2 3">
    <name type="scientific">Algimonas arctica</name>
    <dbReference type="NCBI Taxonomy" id="1479486"/>
    <lineage>
        <taxon>Bacteria</taxon>
        <taxon>Pseudomonadati</taxon>
        <taxon>Pseudomonadota</taxon>
        <taxon>Alphaproteobacteria</taxon>
        <taxon>Maricaulales</taxon>
        <taxon>Robiginitomaculaceae</taxon>
        <taxon>Algimonas</taxon>
    </lineage>
</organism>
<feature type="domain" description="DUF1330" evidence="1">
    <location>
        <begin position="5"/>
        <end position="93"/>
    </location>
</feature>
<protein>
    <recommendedName>
        <fullName evidence="1">DUF1330 domain-containing protein</fullName>
    </recommendedName>
</protein>
<evidence type="ECO:0000313" key="2">
    <source>
        <dbReference type="EMBL" id="GHB02401.1"/>
    </source>
</evidence>
<sequence>MSTIIVSFLNFIDRDHYATYAAMAGKILMRDGVKIIVNDENPTVVAGDDSIDKVVVLEFRDDDHMMAVLGSDEYKAAMVYREKAIKMRSVKVDRFEMPS</sequence>
<dbReference type="EMBL" id="BMZH01000014">
    <property type="protein sequence ID" value="GHB02401.1"/>
    <property type="molecule type" value="Genomic_DNA"/>
</dbReference>